<comment type="caution">
    <text evidence="1">The sequence shown here is derived from an EMBL/GenBank/DDBJ whole genome shotgun (WGS) entry which is preliminary data.</text>
</comment>
<dbReference type="AlphaFoldDB" id="A0A433UP38"/>
<keyword evidence="2" id="KW-1185">Reference proteome</keyword>
<evidence type="ECO:0000313" key="1">
    <source>
        <dbReference type="EMBL" id="RUS95607.1"/>
    </source>
</evidence>
<reference evidence="1" key="2">
    <citation type="journal article" date="2019" name="Genome Biol. Evol.">
        <title>Day and night: Metabolic profiles and evolutionary relationships of six axenic non-marine cyanobacteria.</title>
        <authorList>
            <person name="Will S.E."/>
            <person name="Henke P."/>
            <person name="Boedeker C."/>
            <person name="Huang S."/>
            <person name="Brinkmann H."/>
            <person name="Rohde M."/>
            <person name="Jarek M."/>
            <person name="Friedl T."/>
            <person name="Seufert S."/>
            <person name="Schumacher M."/>
            <person name="Overmann J."/>
            <person name="Neumann-Schaal M."/>
            <person name="Petersen J."/>
        </authorList>
    </citation>
    <scope>NUCLEOTIDE SEQUENCE [LARGE SCALE GENOMIC DNA]</scope>
    <source>
        <strain evidence="1">PCC 7102</strain>
    </source>
</reference>
<proteinExistence type="predicted"/>
<dbReference type="RefSeq" id="WP_127086931.1">
    <property type="nucleotide sequence ID" value="NZ_RSCL01000040.1"/>
</dbReference>
<dbReference type="Proteomes" id="UP000271624">
    <property type="component" value="Unassembled WGS sequence"/>
</dbReference>
<name>A0A433UP38_9CYAN</name>
<dbReference type="OrthoDB" id="476935at2"/>
<gene>
    <name evidence="1" type="ORF">DSM106972_089630</name>
</gene>
<reference evidence="1" key="1">
    <citation type="submission" date="2018-12" db="EMBL/GenBank/DDBJ databases">
        <authorList>
            <person name="Will S."/>
            <person name="Neumann-Schaal M."/>
            <person name="Henke P."/>
        </authorList>
    </citation>
    <scope>NUCLEOTIDE SEQUENCE</scope>
    <source>
        <strain evidence="1">PCC 7102</strain>
    </source>
</reference>
<organism evidence="1 2">
    <name type="scientific">Dulcicalothrix desertica PCC 7102</name>
    <dbReference type="NCBI Taxonomy" id="232991"/>
    <lineage>
        <taxon>Bacteria</taxon>
        <taxon>Bacillati</taxon>
        <taxon>Cyanobacteriota</taxon>
        <taxon>Cyanophyceae</taxon>
        <taxon>Nostocales</taxon>
        <taxon>Calotrichaceae</taxon>
        <taxon>Dulcicalothrix</taxon>
    </lineage>
</organism>
<evidence type="ECO:0000313" key="2">
    <source>
        <dbReference type="Proteomes" id="UP000271624"/>
    </source>
</evidence>
<protein>
    <submittedName>
        <fullName evidence="1">Uncharacterized protein</fullName>
    </submittedName>
</protein>
<accession>A0A433UP38</accession>
<dbReference type="EMBL" id="RSCL01000040">
    <property type="protein sequence ID" value="RUS95607.1"/>
    <property type="molecule type" value="Genomic_DNA"/>
</dbReference>
<sequence>MVLTNGTKSFNIQVKNNSVSIQNLEITSKDAAEYLLPIAPEDRLQAITRIFEVGTYCLQRTQNSQDLDFVKRQIQALLTDVAAVVGVVPQTVEAELTKKIGANDGVLAPIQAQVKLTSTVIKSQLDDVKNMIARDIDPFKESSVIGSAIKQIKNLLDPCRKDSIQGMLSAAVVDVTSENGALAKAVKSAVSESVKPLADEVDKLAKEIRGHDAATEALLNTTFKGATYEEEVVQELQALSKLMGAEISYVATDNKPGDIIVKFSSKSLTTTDTSIVIEVRDRESEGWGRKRISEHLSKAMSYHNASAAIFLSRTSNGLAQEIGEWGEGACGQGSWVATTHHLLPTAIRFLVVQQKLELQRASQQGIDTTSVEAQILRIRTTLKRITNINTHINKLRESCNTIASEIDSLKLEIRDALDCIEDSITV</sequence>